<accession>A0A8S9SFL8</accession>
<feature type="domain" description="Arabidopsis retrotransposon Orf1 C-terminal" evidence="2">
    <location>
        <begin position="19"/>
        <end position="164"/>
    </location>
</feature>
<sequence length="517" mass="59034">MLITFNCEGWDKESAQKYNTLLNTEILPTRLSHTETLAALGLDTDVFETLNAMGDCSPHIGYDNPQAPTYENCSFSFMADGKFCSLSLDQLNVIYEISDERKDVAVENKFTPMERFWDLIATGTGSFASRKAYQSQVRNPTLRVIAKMVSNLLFAKDQTSKHVQTNPGFHLIWMFYTRKDFLFRTDNKKDCCGSLLTPLFKHFRINLQAYAVNYNIEYVDTPYLISCHILRDETTYRFTDKEGNMLFIKLPQLHLTNFSTIENIRFLPEPEFLCADPRAPPPDDDMDEPEDITPNEETAYDLGPLDDDANEAAYRRWMVNSQRKNNSLKKRILKAITGGCFGGQEPQPAAAEEQADGWTLRERGEGNMLFIKLPQLHLTNFSTIENIRFLPEPEFLCADPRAPPPDDDMDEPEDITPNEETAYDLGPLDDDANEAAYRRWMVNSQRKNNSLKKRILKAITGGCFGGQEPQPAAAEEQADGWTLRERGSRAKELDHRAPIIPRIEFIDDDDEVTEKEN</sequence>
<feature type="compositionally biased region" description="Basic and acidic residues" evidence="1">
    <location>
        <begin position="482"/>
        <end position="497"/>
    </location>
</feature>
<protein>
    <recommendedName>
        <fullName evidence="2">Arabidopsis retrotransposon Orf1 C-terminal domain-containing protein</fullName>
    </recommendedName>
</protein>
<feature type="region of interest" description="Disordered" evidence="1">
    <location>
        <begin position="278"/>
        <end position="305"/>
    </location>
</feature>
<evidence type="ECO:0000313" key="4">
    <source>
        <dbReference type="Proteomes" id="UP000712600"/>
    </source>
</evidence>
<dbReference type="Pfam" id="PF03078">
    <property type="entry name" value="ATHILA"/>
    <property type="match status" value="2"/>
</dbReference>
<name>A0A8S9SFL8_BRACR</name>
<feature type="compositionally biased region" description="Acidic residues" evidence="1">
    <location>
        <begin position="405"/>
        <end position="417"/>
    </location>
</feature>
<dbReference type="EMBL" id="QGKX02000004">
    <property type="protein sequence ID" value="KAF3598793.1"/>
    <property type="molecule type" value="Genomic_DNA"/>
</dbReference>
<proteinExistence type="predicted"/>
<evidence type="ECO:0000259" key="2">
    <source>
        <dbReference type="Pfam" id="PF03078"/>
    </source>
</evidence>
<feature type="domain" description="Arabidopsis retrotransposon Orf1 C-terminal" evidence="2">
    <location>
        <begin position="185"/>
        <end position="291"/>
    </location>
</feature>
<feature type="region of interest" description="Disordered" evidence="1">
    <location>
        <begin position="465"/>
        <end position="499"/>
    </location>
</feature>
<dbReference type="AlphaFoldDB" id="A0A8S9SFL8"/>
<dbReference type="Proteomes" id="UP000712600">
    <property type="component" value="Unassembled WGS sequence"/>
</dbReference>
<feature type="compositionally biased region" description="Acidic residues" evidence="1">
    <location>
        <begin position="282"/>
        <end position="294"/>
    </location>
</feature>
<reference evidence="3" key="1">
    <citation type="submission" date="2019-12" db="EMBL/GenBank/DDBJ databases">
        <title>Genome sequencing and annotation of Brassica cretica.</title>
        <authorList>
            <person name="Studholme D.J."/>
            <person name="Sarris P."/>
        </authorList>
    </citation>
    <scope>NUCLEOTIDE SEQUENCE</scope>
    <source>
        <strain evidence="3">PFS-109/04</strain>
        <tissue evidence="3">Leaf</tissue>
    </source>
</reference>
<comment type="caution">
    <text evidence="3">The sequence shown here is derived from an EMBL/GenBank/DDBJ whole genome shotgun (WGS) entry which is preliminary data.</text>
</comment>
<organism evidence="3 4">
    <name type="scientific">Brassica cretica</name>
    <name type="common">Mustard</name>
    <dbReference type="NCBI Taxonomy" id="69181"/>
    <lineage>
        <taxon>Eukaryota</taxon>
        <taxon>Viridiplantae</taxon>
        <taxon>Streptophyta</taxon>
        <taxon>Embryophyta</taxon>
        <taxon>Tracheophyta</taxon>
        <taxon>Spermatophyta</taxon>
        <taxon>Magnoliopsida</taxon>
        <taxon>eudicotyledons</taxon>
        <taxon>Gunneridae</taxon>
        <taxon>Pentapetalae</taxon>
        <taxon>rosids</taxon>
        <taxon>malvids</taxon>
        <taxon>Brassicales</taxon>
        <taxon>Brassicaceae</taxon>
        <taxon>Brassiceae</taxon>
        <taxon>Brassica</taxon>
    </lineage>
</organism>
<evidence type="ECO:0000313" key="3">
    <source>
        <dbReference type="EMBL" id="KAF3598793.1"/>
    </source>
</evidence>
<evidence type="ECO:0000256" key="1">
    <source>
        <dbReference type="SAM" id="MobiDB-lite"/>
    </source>
</evidence>
<dbReference type="InterPro" id="IPR004312">
    <property type="entry name" value="ATHILA_Orf1_C"/>
</dbReference>
<gene>
    <name evidence="3" type="ORF">F2Q69_00035687</name>
</gene>
<feature type="region of interest" description="Disordered" evidence="1">
    <location>
        <begin position="401"/>
        <end position="429"/>
    </location>
</feature>